<comment type="similarity">
    <text evidence="3">Belongs to the LpxC family.</text>
</comment>
<gene>
    <name evidence="13" type="ORF">HPP92_012727</name>
</gene>
<dbReference type="GO" id="GO:0016020">
    <property type="term" value="C:membrane"/>
    <property type="evidence" value="ECO:0007669"/>
    <property type="project" value="GOC"/>
</dbReference>
<dbReference type="InterPro" id="IPR004463">
    <property type="entry name" value="UDP-acyl_GlcNac_deAcase"/>
</dbReference>
<evidence type="ECO:0000256" key="1">
    <source>
        <dbReference type="ARBA" id="ARBA00001947"/>
    </source>
</evidence>
<dbReference type="GO" id="GO:0005739">
    <property type="term" value="C:mitochondrion"/>
    <property type="evidence" value="ECO:0007669"/>
    <property type="project" value="UniProtKB-ARBA"/>
</dbReference>
<evidence type="ECO:0000313" key="13">
    <source>
        <dbReference type="EMBL" id="KAG0478008.1"/>
    </source>
</evidence>
<evidence type="ECO:0000256" key="5">
    <source>
        <dbReference type="ARBA" id="ARBA00022516"/>
    </source>
</evidence>
<evidence type="ECO:0000256" key="9">
    <source>
        <dbReference type="ARBA" id="ARBA00022833"/>
    </source>
</evidence>
<reference evidence="13 14" key="1">
    <citation type="journal article" date="2020" name="Nat. Food">
        <title>A phased Vanilla planifolia genome enables genetic improvement of flavour and production.</title>
        <authorList>
            <person name="Hasing T."/>
            <person name="Tang H."/>
            <person name="Brym M."/>
            <person name="Khazi F."/>
            <person name="Huang T."/>
            <person name="Chambers A.H."/>
        </authorList>
    </citation>
    <scope>NUCLEOTIDE SEQUENCE [LARGE SCALE GENOMIC DNA]</scope>
    <source>
        <tissue evidence="13">Leaf</tissue>
    </source>
</reference>
<sequence>MRLPHFAGAYRALQCLSHHVSWMPTGKRQQTLAAEVCLSGIGLHSGVATTARLLPSMAGEGRYFVSAHGESRIPASIEYVVSTMLCTTLRRGGATVRTVEHLLSALEACEVDNCRIEIKGGDEVPILDGSAKGWVEAIKHVGTCDSIDCNGKTKEKMAPMLCDPMYVCKRDSFIVAFPSSKTHISCGINFSKAPAIGCQWFSFSMGAYSYSKEIAPSRTFCIYEEVQQMRNAGLIRGGSTENAILCSAASGWINPPLRFNDEPCRHKILDLIGDFSLFARNGNQGVPLSHIISYKAGHSLHCDFVLRLAKTSIRDSFG</sequence>
<dbReference type="HAMAP" id="MF_00388">
    <property type="entry name" value="LpxC"/>
    <property type="match status" value="1"/>
</dbReference>
<dbReference type="PANTHER" id="PTHR33694">
    <property type="entry name" value="UDP-3-O-ACYL-N-ACETYLGLUCOSAMINE DEACETYLASE 1, MITOCHONDRIAL-RELATED"/>
    <property type="match status" value="1"/>
</dbReference>
<comment type="caution">
    <text evidence="13">The sequence shown here is derived from an EMBL/GenBank/DDBJ whole genome shotgun (WGS) entry which is preliminary data.</text>
</comment>
<dbReference type="Pfam" id="PF03331">
    <property type="entry name" value="LpxC"/>
    <property type="match status" value="1"/>
</dbReference>
<dbReference type="SUPFAM" id="SSF54211">
    <property type="entry name" value="Ribosomal protein S5 domain 2-like"/>
    <property type="match status" value="2"/>
</dbReference>
<dbReference type="NCBIfam" id="TIGR00325">
    <property type="entry name" value="lpxC"/>
    <property type="match status" value="1"/>
</dbReference>
<name>A0A835R107_VANPL</name>
<organism evidence="13 14">
    <name type="scientific">Vanilla planifolia</name>
    <name type="common">Vanilla</name>
    <dbReference type="NCBI Taxonomy" id="51239"/>
    <lineage>
        <taxon>Eukaryota</taxon>
        <taxon>Viridiplantae</taxon>
        <taxon>Streptophyta</taxon>
        <taxon>Embryophyta</taxon>
        <taxon>Tracheophyta</taxon>
        <taxon>Spermatophyta</taxon>
        <taxon>Magnoliopsida</taxon>
        <taxon>Liliopsida</taxon>
        <taxon>Asparagales</taxon>
        <taxon>Orchidaceae</taxon>
        <taxon>Vanilloideae</taxon>
        <taxon>Vanilleae</taxon>
        <taxon>Vanilla</taxon>
    </lineage>
</organism>
<dbReference type="GO" id="GO:0046872">
    <property type="term" value="F:metal ion binding"/>
    <property type="evidence" value="ECO:0007669"/>
    <property type="project" value="UniProtKB-KW"/>
</dbReference>
<evidence type="ECO:0000256" key="4">
    <source>
        <dbReference type="ARBA" id="ARBA00012745"/>
    </source>
</evidence>
<protein>
    <recommendedName>
        <fullName evidence="4">UDP-3-O-acyl-N-acetylglucosamine deacetylase</fullName>
        <ecNumber evidence="4">3.5.1.108</ecNumber>
    </recommendedName>
</protein>
<dbReference type="UniPathway" id="UPA00359">
    <property type="reaction ID" value="UER00478"/>
</dbReference>
<evidence type="ECO:0000256" key="10">
    <source>
        <dbReference type="ARBA" id="ARBA00023098"/>
    </source>
</evidence>
<keyword evidence="7" id="KW-0479">Metal-binding</keyword>
<evidence type="ECO:0000256" key="3">
    <source>
        <dbReference type="ARBA" id="ARBA00006170"/>
    </source>
</evidence>
<proteinExistence type="inferred from homology"/>
<evidence type="ECO:0000313" key="14">
    <source>
        <dbReference type="Proteomes" id="UP000639772"/>
    </source>
</evidence>
<dbReference type="AlphaFoldDB" id="A0A835R107"/>
<dbReference type="OrthoDB" id="10265200at2759"/>
<keyword evidence="6" id="KW-0441">Lipid A biosynthesis</keyword>
<keyword evidence="9" id="KW-0862">Zinc</keyword>
<evidence type="ECO:0000256" key="2">
    <source>
        <dbReference type="ARBA" id="ARBA00005002"/>
    </source>
</evidence>
<comment type="catalytic activity">
    <reaction evidence="11">
        <text>a UDP-3-O-[(3R)-3-hydroxyacyl]-N-acetyl-alpha-D-glucosamine + H2O = a UDP-3-O-[(3R)-3-hydroxyacyl]-alpha-D-glucosamine + acetate</text>
        <dbReference type="Rhea" id="RHEA:67816"/>
        <dbReference type="ChEBI" id="CHEBI:15377"/>
        <dbReference type="ChEBI" id="CHEBI:30089"/>
        <dbReference type="ChEBI" id="CHEBI:137740"/>
        <dbReference type="ChEBI" id="CHEBI:173225"/>
        <dbReference type="EC" id="3.5.1.108"/>
    </reaction>
</comment>
<evidence type="ECO:0000256" key="6">
    <source>
        <dbReference type="ARBA" id="ARBA00022556"/>
    </source>
</evidence>
<evidence type="ECO:0000256" key="7">
    <source>
        <dbReference type="ARBA" id="ARBA00022723"/>
    </source>
</evidence>
<dbReference type="GO" id="GO:0009245">
    <property type="term" value="P:lipid A biosynthetic process"/>
    <property type="evidence" value="ECO:0007669"/>
    <property type="project" value="UniProtKB-KW"/>
</dbReference>
<dbReference type="Gene3D" id="3.30.230.20">
    <property type="entry name" value="lpxc deacetylase, domain 1"/>
    <property type="match status" value="1"/>
</dbReference>
<keyword evidence="10" id="KW-0443">Lipid metabolism</keyword>
<dbReference type="InterPro" id="IPR011334">
    <property type="entry name" value="UDP-acyl_GlcNac_deAcase_C"/>
</dbReference>
<keyword evidence="8" id="KW-0378">Hydrolase</keyword>
<dbReference type="Gene3D" id="3.30.1700.10">
    <property type="entry name" value="lpxc deacetylase, domain 2"/>
    <property type="match status" value="1"/>
</dbReference>
<accession>A0A835R107</accession>
<comment type="function">
    <text evidence="12">Involved in the biosynthesis of lipid A, a phosphorylated glycolipid that in bacteria anchors the lipopolysaccharide to the outer membrane of the cell. Lipid A-like molecules in plants may serve as structural components of the outer membranes of mitochondria and/or chloroplasts, or may be involved in signal transduction or plant defense responses.</text>
</comment>
<dbReference type="InterPro" id="IPR020568">
    <property type="entry name" value="Ribosomal_Su5_D2-typ_SF"/>
</dbReference>
<comment type="pathway">
    <text evidence="2">Glycolipid biosynthesis; lipid IV(A) biosynthesis; lipid IV(A) from (3R)-3-hydroxytetradecanoyl-[acyl-carrier-protein] and UDP-N-acetyl-alpha-D-glucosamine: step 2/6.</text>
</comment>
<comment type="cofactor">
    <cofactor evidence="1">
        <name>Zn(2+)</name>
        <dbReference type="ChEBI" id="CHEBI:29105"/>
    </cofactor>
</comment>
<dbReference type="InterPro" id="IPR015870">
    <property type="entry name" value="UDP-acyl_N-AcGlcN_deAcase_N"/>
</dbReference>
<dbReference type="EMBL" id="JADCNM010000006">
    <property type="protein sequence ID" value="KAG0478008.1"/>
    <property type="molecule type" value="Genomic_DNA"/>
</dbReference>
<dbReference type="PANTHER" id="PTHR33694:SF1">
    <property type="entry name" value="UDP-3-O-ACYL-N-ACETYLGLUCOSAMINE DEACETYLASE 1, MITOCHONDRIAL-RELATED"/>
    <property type="match status" value="1"/>
</dbReference>
<keyword evidence="5" id="KW-0444">Lipid biosynthesis</keyword>
<evidence type="ECO:0000256" key="11">
    <source>
        <dbReference type="ARBA" id="ARBA00024535"/>
    </source>
</evidence>
<evidence type="ECO:0000256" key="12">
    <source>
        <dbReference type="ARBA" id="ARBA00024987"/>
    </source>
</evidence>
<dbReference type="GO" id="GO:0103117">
    <property type="term" value="F:UDP-3-O-acyl-N-acetylglucosamine deacetylase activity"/>
    <property type="evidence" value="ECO:0007669"/>
    <property type="project" value="UniProtKB-EC"/>
</dbReference>
<dbReference type="Proteomes" id="UP000639772">
    <property type="component" value="Chromosome 6"/>
</dbReference>
<dbReference type="EC" id="3.5.1.108" evidence="4"/>
<dbReference type="GO" id="GO:2001289">
    <property type="term" value="P:lipid X metabolic process"/>
    <property type="evidence" value="ECO:0007669"/>
    <property type="project" value="UniProtKB-ARBA"/>
</dbReference>
<evidence type="ECO:0000256" key="8">
    <source>
        <dbReference type="ARBA" id="ARBA00022801"/>
    </source>
</evidence>